<comment type="similarity">
    <text evidence="1 6 7">Belongs to the bacterial ribosomal protein bL21 family.</text>
</comment>
<dbReference type="GO" id="GO:0019843">
    <property type="term" value="F:rRNA binding"/>
    <property type="evidence" value="ECO:0007669"/>
    <property type="project" value="UniProtKB-UniRule"/>
</dbReference>
<dbReference type="GO" id="GO:0005840">
    <property type="term" value="C:ribosome"/>
    <property type="evidence" value="ECO:0007669"/>
    <property type="project" value="UniProtKB-KW"/>
</dbReference>
<dbReference type="Pfam" id="PF00829">
    <property type="entry name" value="Ribosomal_L21p"/>
    <property type="match status" value="1"/>
</dbReference>
<evidence type="ECO:0000313" key="8">
    <source>
        <dbReference type="EMBL" id="RBP39853.1"/>
    </source>
</evidence>
<evidence type="ECO:0000256" key="7">
    <source>
        <dbReference type="RuleBase" id="RU000562"/>
    </source>
</evidence>
<dbReference type="GO" id="GO:0005737">
    <property type="term" value="C:cytoplasm"/>
    <property type="evidence" value="ECO:0007669"/>
    <property type="project" value="UniProtKB-ARBA"/>
</dbReference>
<evidence type="ECO:0000256" key="1">
    <source>
        <dbReference type="ARBA" id="ARBA00008563"/>
    </source>
</evidence>
<dbReference type="RefSeq" id="WP_113960731.1">
    <property type="nucleotide sequence ID" value="NZ_QNRR01000009.1"/>
</dbReference>
<evidence type="ECO:0000313" key="9">
    <source>
        <dbReference type="Proteomes" id="UP000253426"/>
    </source>
</evidence>
<keyword evidence="2 6" id="KW-0699">rRNA-binding</keyword>
<protein>
    <recommendedName>
        <fullName evidence="6">Large ribosomal subunit protein bL21</fullName>
    </recommendedName>
</protein>
<dbReference type="NCBIfam" id="TIGR00061">
    <property type="entry name" value="L21"/>
    <property type="match status" value="1"/>
</dbReference>
<dbReference type="InterPro" id="IPR036164">
    <property type="entry name" value="bL21-like_sf"/>
</dbReference>
<comment type="subunit">
    <text evidence="6">Part of the 50S ribosomal subunit. Contacts protein L20.</text>
</comment>
<reference evidence="8 9" key="1">
    <citation type="submission" date="2018-06" db="EMBL/GenBank/DDBJ databases">
        <title>Genomic Encyclopedia of Type Strains, Phase IV (KMG-IV): sequencing the most valuable type-strain genomes for metagenomic binning, comparative biology and taxonomic classification.</title>
        <authorList>
            <person name="Goeker M."/>
        </authorList>
    </citation>
    <scope>NUCLEOTIDE SEQUENCE [LARGE SCALE GENOMIC DNA]</scope>
    <source>
        <strain evidence="8 9">DSM 25532</strain>
    </source>
</reference>
<dbReference type="InterPro" id="IPR028909">
    <property type="entry name" value="bL21-like"/>
</dbReference>
<evidence type="ECO:0000256" key="6">
    <source>
        <dbReference type="HAMAP-Rule" id="MF_01363"/>
    </source>
</evidence>
<name>A0A366HBY0_9BACT</name>
<dbReference type="InterPro" id="IPR001787">
    <property type="entry name" value="Ribosomal_bL21"/>
</dbReference>
<evidence type="ECO:0000256" key="5">
    <source>
        <dbReference type="ARBA" id="ARBA00023274"/>
    </source>
</evidence>
<dbReference type="GO" id="GO:0003735">
    <property type="term" value="F:structural constituent of ribosome"/>
    <property type="evidence" value="ECO:0007669"/>
    <property type="project" value="InterPro"/>
</dbReference>
<keyword evidence="5 6" id="KW-0687">Ribonucleoprotein</keyword>
<dbReference type="GO" id="GO:0006412">
    <property type="term" value="P:translation"/>
    <property type="evidence" value="ECO:0007669"/>
    <property type="project" value="UniProtKB-UniRule"/>
</dbReference>
<keyword evidence="4 6" id="KW-0689">Ribosomal protein</keyword>
<dbReference type="PANTHER" id="PTHR21349:SF0">
    <property type="entry name" value="LARGE RIBOSOMAL SUBUNIT PROTEIN BL21M"/>
    <property type="match status" value="1"/>
</dbReference>
<comment type="function">
    <text evidence="6 7">This protein binds to 23S rRNA in the presence of protein L20.</text>
</comment>
<evidence type="ECO:0000256" key="2">
    <source>
        <dbReference type="ARBA" id="ARBA00022730"/>
    </source>
</evidence>
<dbReference type="PROSITE" id="PS01169">
    <property type="entry name" value="RIBOSOMAL_L21"/>
    <property type="match status" value="1"/>
</dbReference>
<keyword evidence="9" id="KW-1185">Reference proteome</keyword>
<dbReference type="EMBL" id="QNRR01000009">
    <property type="protein sequence ID" value="RBP39853.1"/>
    <property type="molecule type" value="Genomic_DNA"/>
</dbReference>
<dbReference type="PANTHER" id="PTHR21349">
    <property type="entry name" value="50S RIBOSOMAL PROTEIN L21"/>
    <property type="match status" value="1"/>
</dbReference>
<keyword evidence="3 6" id="KW-0694">RNA-binding</keyword>
<evidence type="ECO:0000256" key="4">
    <source>
        <dbReference type="ARBA" id="ARBA00022980"/>
    </source>
</evidence>
<sequence>MAYAVIKTGGKQYRVSVGDKLDVELLEGAEGDNITFGEVLAAGEGEGLRFGAPFLTGASVAAKVVSQFKGEKVIAFKFRRRKGYHRKKGHRQNLTKVEITSINA</sequence>
<comment type="caution">
    <text evidence="8">The sequence shown here is derived from an EMBL/GenBank/DDBJ whole genome shotgun (WGS) entry which is preliminary data.</text>
</comment>
<proteinExistence type="inferred from homology"/>
<dbReference type="AlphaFoldDB" id="A0A366HBY0"/>
<dbReference type="OrthoDB" id="9813334at2"/>
<dbReference type="InterPro" id="IPR018258">
    <property type="entry name" value="Ribosomal_bL21_CS"/>
</dbReference>
<evidence type="ECO:0000256" key="3">
    <source>
        <dbReference type="ARBA" id="ARBA00022884"/>
    </source>
</evidence>
<dbReference type="HAMAP" id="MF_01363">
    <property type="entry name" value="Ribosomal_bL21"/>
    <property type="match status" value="1"/>
</dbReference>
<organism evidence="8 9">
    <name type="scientific">Roseimicrobium gellanilyticum</name>
    <dbReference type="NCBI Taxonomy" id="748857"/>
    <lineage>
        <taxon>Bacteria</taxon>
        <taxon>Pseudomonadati</taxon>
        <taxon>Verrucomicrobiota</taxon>
        <taxon>Verrucomicrobiia</taxon>
        <taxon>Verrucomicrobiales</taxon>
        <taxon>Verrucomicrobiaceae</taxon>
        <taxon>Roseimicrobium</taxon>
    </lineage>
</organism>
<dbReference type="GO" id="GO:1990904">
    <property type="term" value="C:ribonucleoprotein complex"/>
    <property type="evidence" value="ECO:0007669"/>
    <property type="project" value="UniProtKB-KW"/>
</dbReference>
<gene>
    <name evidence="6" type="primary">rplU</name>
    <name evidence="8" type="ORF">DES53_109281</name>
</gene>
<dbReference type="SUPFAM" id="SSF141091">
    <property type="entry name" value="L21p-like"/>
    <property type="match status" value="1"/>
</dbReference>
<dbReference type="Proteomes" id="UP000253426">
    <property type="component" value="Unassembled WGS sequence"/>
</dbReference>
<accession>A0A366HBY0</accession>